<reference evidence="1 2" key="1">
    <citation type="submission" date="2016-12" db="EMBL/GenBank/DDBJ databases">
        <title>Study of bacterial adaptation to deep sea.</title>
        <authorList>
            <person name="Song J."/>
            <person name="Yoshizawa S."/>
            <person name="Kogure K."/>
        </authorList>
    </citation>
    <scope>NUCLEOTIDE SEQUENCE [LARGE SCALE GENOMIC DNA]</scope>
    <source>
        <strain evidence="1 2">SAORIC-165</strain>
    </source>
</reference>
<organism evidence="1 2">
    <name type="scientific">Rubritalea profundi</name>
    <dbReference type="NCBI Taxonomy" id="1658618"/>
    <lineage>
        <taxon>Bacteria</taxon>
        <taxon>Pseudomonadati</taxon>
        <taxon>Verrucomicrobiota</taxon>
        <taxon>Verrucomicrobiia</taxon>
        <taxon>Verrucomicrobiales</taxon>
        <taxon>Rubritaleaceae</taxon>
        <taxon>Rubritalea</taxon>
    </lineage>
</organism>
<dbReference type="OrthoDB" id="290036at2"/>
<dbReference type="EMBL" id="MQWA01000001">
    <property type="protein sequence ID" value="PQJ27039.1"/>
    <property type="molecule type" value="Genomic_DNA"/>
</dbReference>
<sequence length="137" mass="14975">MVEITTSYEGQLRCKSTHGPSGMTLETDAPVDNNGKGETFSPTDLVASALGSCMLTIIGIVAERREIPLDGLTLKVQKIMSDDQPRRISKLPVCIEMPLPADSPLKDLFINAALTCPVHQSLRGDIEIPIDWVWQNT</sequence>
<dbReference type="InterPro" id="IPR036102">
    <property type="entry name" value="OsmC/Ohrsf"/>
</dbReference>
<dbReference type="AlphaFoldDB" id="A0A2S7TWF9"/>
<dbReference type="PANTHER" id="PTHR39624">
    <property type="entry name" value="PROTEIN INVOLVED IN RIMO-MEDIATED BETA-METHYLTHIOLATION OF RIBOSOMAL PROTEIN S12 YCAO"/>
    <property type="match status" value="1"/>
</dbReference>
<dbReference type="SUPFAM" id="SSF82784">
    <property type="entry name" value="OsmC-like"/>
    <property type="match status" value="1"/>
</dbReference>
<dbReference type="PANTHER" id="PTHR39624:SF2">
    <property type="entry name" value="OSMC-LIKE PROTEIN"/>
    <property type="match status" value="1"/>
</dbReference>
<keyword evidence="2" id="KW-1185">Reference proteome</keyword>
<dbReference type="Proteomes" id="UP000239907">
    <property type="component" value="Unassembled WGS sequence"/>
</dbReference>
<gene>
    <name evidence="1" type="ORF">BSZ32_00010</name>
</gene>
<accession>A0A2S7TWF9</accession>
<dbReference type="InterPro" id="IPR015946">
    <property type="entry name" value="KH_dom-like_a/b"/>
</dbReference>
<evidence type="ECO:0000313" key="1">
    <source>
        <dbReference type="EMBL" id="PQJ27039.1"/>
    </source>
</evidence>
<comment type="caution">
    <text evidence="1">The sequence shown here is derived from an EMBL/GenBank/DDBJ whole genome shotgun (WGS) entry which is preliminary data.</text>
</comment>
<proteinExistence type="predicted"/>
<protein>
    <submittedName>
        <fullName evidence="1">Osmotically inducible protein OsmC</fullName>
    </submittedName>
</protein>
<dbReference type="Gene3D" id="3.30.300.20">
    <property type="match status" value="1"/>
</dbReference>
<dbReference type="RefSeq" id="WP_105041529.1">
    <property type="nucleotide sequence ID" value="NZ_MQWA01000001.1"/>
</dbReference>
<dbReference type="InterPro" id="IPR003718">
    <property type="entry name" value="OsmC/Ohr_fam"/>
</dbReference>
<dbReference type="Pfam" id="PF02566">
    <property type="entry name" value="OsmC"/>
    <property type="match status" value="1"/>
</dbReference>
<name>A0A2S7TWF9_9BACT</name>
<evidence type="ECO:0000313" key="2">
    <source>
        <dbReference type="Proteomes" id="UP000239907"/>
    </source>
</evidence>